<dbReference type="Proteomes" id="UP000598820">
    <property type="component" value="Unassembled WGS sequence"/>
</dbReference>
<name>A0A926Y0M1_9BACT</name>
<accession>A0A926Y0M1</accession>
<evidence type="ECO:0000313" key="1">
    <source>
        <dbReference type="EMBL" id="MBD2704408.1"/>
    </source>
</evidence>
<gene>
    <name evidence="1" type="ORF">IC229_27455</name>
</gene>
<protein>
    <submittedName>
        <fullName evidence="1">Uncharacterized protein</fullName>
    </submittedName>
</protein>
<evidence type="ECO:0000313" key="2">
    <source>
        <dbReference type="Proteomes" id="UP000598820"/>
    </source>
</evidence>
<comment type="caution">
    <text evidence="1">The sequence shown here is derived from an EMBL/GenBank/DDBJ whole genome shotgun (WGS) entry which is preliminary data.</text>
</comment>
<reference evidence="1" key="1">
    <citation type="submission" date="2020-09" db="EMBL/GenBank/DDBJ databases">
        <authorList>
            <person name="Kim M.K."/>
        </authorList>
    </citation>
    <scope>NUCLEOTIDE SEQUENCE</scope>
    <source>
        <strain evidence="1">BT702</strain>
    </source>
</reference>
<keyword evidence="2" id="KW-1185">Reference proteome</keyword>
<dbReference type="RefSeq" id="WP_190890958.1">
    <property type="nucleotide sequence ID" value="NZ_JACWZY010000031.1"/>
</dbReference>
<organism evidence="1 2">
    <name type="scientific">Spirosoma profusum</name>
    <dbReference type="NCBI Taxonomy" id="2771354"/>
    <lineage>
        <taxon>Bacteria</taxon>
        <taxon>Pseudomonadati</taxon>
        <taxon>Bacteroidota</taxon>
        <taxon>Cytophagia</taxon>
        <taxon>Cytophagales</taxon>
        <taxon>Cytophagaceae</taxon>
        <taxon>Spirosoma</taxon>
    </lineage>
</organism>
<proteinExistence type="predicted"/>
<sequence>MSCATEDIKINLGVNICDEPLAKGVGETVFIGRFSWLSTSAPDSTNKKIIRSITLKSGKKLLRFIGRNFSNQIGTSLTTGEYGNNVVQTLRYILFGNSAAEEAQLDALLDLKDVFAIVKKNGNPGSWKIVGWKTGLRLTTLDSDSNDDTLKGAYTLQMQAPDEKSTFYTFQHMTSGGSPVDDTDDFIETLALALS</sequence>
<dbReference type="EMBL" id="JACWZY010000031">
    <property type="protein sequence ID" value="MBD2704408.1"/>
    <property type="molecule type" value="Genomic_DNA"/>
</dbReference>
<dbReference type="AlphaFoldDB" id="A0A926Y0M1"/>